<feature type="coiled-coil region" evidence="1">
    <location>
        <begin position="182"/>
        <end position="281"/>
    </location>
</feature>
<feature type="non-terminal residue" evidence="2">
    <location>
        <position position="640"/>
    </location>
</feature>
<evidence type="ECO:0000313" key="2">
    <source>
        <dbReference type="EMBL" id="JAP90143.1"/>
    </source>
</evidence>
<accession>A0A146JZP2</accession>
<protein>
    <submittedName>
        <fullName evidence="2">Uncharacterized protein</fullName>
    </submittedName>
</protein>
<feature type="coiled-coil region" evidence="1">
    <location>
        <begin position="342"/>
        <end position="422"/>
    </location>
</feature>
<evidence type="ECO:0000256" key="1">
    <source>
        <dbReference type="SAM" id="Coils"/>
    </source>
</evidence>
<dbReference type="AlphaFoldDB" id="A0A146JZP2"/>
<proteinExistence type="predicted"/>
<name>A0A146JZP2_9EUKA</name>
<organism evidence="2">
    <name type="scientific">Trepomonas sp. PC1</name>
    <dbReference type="NCBI Taxonomy" id="1076344"/>
    <lineage>
        <taxon>Eukaryota</taxon>
        <taxon>Metamonada</taxon>
        <taxon>Diplomonadida</taxon>
        <taxon>Hexamitidae</taxon>
        <taxon>Hexamitinae</taxon>
        <taxon>Trepomonas</taxon>
    </lineage>
</organism>
<dbReference type="EMBL" id="GDID01006463">
    <property type="protein sequence ID" value="JAP90143.1"/>
    <property type="molecule type" value="Transcribed_RNA"/>
</dbReference>
<gene>
    <name evidence="2" type="ORF">TPC1_30362</name>
</gene>
<sequence length="640" mass="74555">MSRMSQVVSLLKTQRFDDVSTILDSMKQPKQLPRQSLEDFVQNQKQQCKSSMISVMSENQLMKKQIQQLQQQNCQFIQSLHKLQKHLPSDLRSIVYQMQNLQFDEVQLQIDNMKPAVVLTNDQELQILQIELAQIRKDLQQVRTIFNIEISVNTDKLAQISQQQKLSQIPQQDQSLDQSKLLQTQKEQISQLEQQITELTENVQVQSSQLHDKSSQIEDLQRQLSELLAQNSALAKQIDAQNTKIAEIELSKTENLADSPSQSLKDKIFNLEQQLISAQIQKQKEIEDISAENAKNAKTVKYLQQKLLESEDLNQKMAHDAKKQIEVGMQSSSKTDLVDDKNSESVNENARLKREVKVLEERLLDQIDAPNQELFKYQDLAKLNQKKLEKALQQVQQHEKTIQEKENQLQQQSKSIQLLKSKKEFFDQNKKFLNTEFQNLTTELKIQIKLIKNELNGFKIPEVPNYIFKNKYNTAKTELKTEKVKIDLVQLKQKRTAIISQMKIQKLLDRQFYQSVLKTFEFFYSLLNQNICRDFGLIVDEELGCQKSQIQFLSQSFNKGIELFLSNLVVENMDNLTKLFKTYKEEQDEMFQSLFIVIVMFIVDGFEITNKAKIQSKSQIVFPMLQKNEEIVNALQVAVE</sequence>
<keyword evidence="1" id="KW-0175">Coiled coil</keyword>
<reference evidence="2" key="1">
    <citation type="submission" date="2015-07" db="EMBL/GenBank/DDBJ databases">
        <title>Adaptation to a free-living lifestyle via gene acquisitions in the diplomonad Trepomonas sp. PC1.</title>
        <authorList>
            <person name="Xu F."/>
            <person name="Jerlstrom-Hultqvist J."/>
            <person name="Kolisko M."/>
            <person name="Simpson A.G.B."/>
            <person name="Roger A.J."/>
            <person name="Svard S.G."/>
            <person name="Andersson J.O."/>
        </authorList>
    </citation>
    <scope>NUCLEOTIDE SEQUENCE</scope>
    <source>
        <strain evidence="2">PC1</strain>
    </source>
</reference>